<protein>
    <submittedName>
        <fullName evidence="2">Uncharacterized protein</fullName>
    </submittedName>
</protein>
<accession>A0A9D4PTV7</accession>
<reference evidence="2" key="2">
    <citation type="submission" date="2021-09" db="EMBL/GenBank/DDBJ databases">
        <authorList>
            <person name="Jia N."/>
            <person name="Wang J."/>
            <person name="Shi W."/>
            <person name="Du L."/>
            <person name="Sun Y."/>
            <person name="Zhan W."/>
            <person name="Jiang J."/>
            <person name="Wang Q."/>
            <person name="Zhang B."/>
            <person name="Ji P."/>
            <person name="Sakyi L.B."/>
            <person name="Cui X."/>
            <person name="Yuan T."/>
            <person name="Jiang B."/>
            <person name="Yang W."/>
            <person name="Lam T.T.-Y."/>
            <person name="Chang Q."/>
            <person name="Ding S."/>
            <person name="Wang X."/>
            <person name="Zhu J."/>
            <person name="Ruan X."/>
            <person name="Zhao L."/>
            <person name="Wei J."/>
            <person name="Que T."/>
            <person name="Du C."/>
            <person name="Cheng J."/>
            <person name="Dai P."/>
            <person name="Han X."/>
            <person name="Huang E."/>
            <person name="Gao Y."/>
            <person name="Liu J."/>
            <person name="Shao H."/>
            <person name="Ye R."/>
            <person name="Li L."/>
            <person name="Wei W."/>
            <person name="Wang X."/>
            <person name="Wang C."/>
            <person name="Huo Q."/>
            <person name="Li W."/>
            <person name="Guo W."/>
            <person name="Chen H."/>
            <person name="Chen S."/>
            <person name="Zhou L."/>
            <person name="Zhou L."/>
            <person name="Ni X."/>
            <person name="Tian J."/>
            <person name="Zhou Y."/>
            <person name="Sheng Y."/>
            <person name="Liu T."/>
            <person name="Pan Y."/>
            <person name="Xia L."/>
            <person name="Li J."/>
            <person name="Zhao F."/>
            <person name="Cao W."/>
        </authorList>
    </citation>
    <scope>NUCLEOTIDE SEQUENCE</scope>
    <source>
        <strain evidence="2">Rsan-2018</strain>
        <tissue evidence="2">Larvae</tissue>
    </source>
</reference>
<dbReference type="Proteomes" id="UP000821837">
    <property type="component" value="Unassembled WGS sequence"/>
</dbReference>
<name>A0A9D4PTV7_RHISA</name>
<feature type="compositionally biased region" description="Polar residues" evidence="1">
    <location>
        <begin position="117"/>
        <end position="136"/>
    </location>
</feature>
<gene>
    <name evidence="2" type="ORF">HPB52_002424</name>
</gene>
<evidence type="ECO:0000313" key="2">
    <source>
        <dbReference type="EMBL" id="KAH7955650.1"/>
    </source>
</evidence>
<feature type="region of interest" description="Disordered" evidence="1">
    <location>
        <begin position="42"/>
        <end position="148"/>
    </location>
</feature>
<dbReference type="EMBL" id="JABSTV010001250">
    <property type="protein sequence ID" value="KAH7955650.1"/>
    <property type="molecule type" value="Genomic_DNA"/>
</dbReference>
<evidence type="ECO:0000256" key="1">
    <source>
        <dbReference type="SAM" id="MobiDB-lite"/>
    </source>
</evidence>
<keyword evidence="3" id="KW-1185">Reference proteome</keyword>
<proteinExistence type="predicted"/>
<feature type="compositionally biased region" description="Pro residues" evidence="1">
    <location>
        <begin position="95"/>
        <end position="105"/>
    </location>
</feature>
<dbReference type="AlphaFoldDB" id="A0A9D4PTV7"/>
<sequence length="148" mass="16189">MFVKTVRGECASWEEGVVRQVVSAVTYVVKVREQLRFTHADHLRQRHADPTPSLNLKSGLGHPLTPHSDVTEEKSPAAGNSARTSVPDKLVATDPTPPVQQPIPPVNVNCPTELAAPTSQTEPRSASPSAESQLLRRSTRTRKPPDRF</sequence>
<dbReference type="VEuPathDB" id="VectorBase:RSAN_045483"/>
<organism evidence="2 3">
    <name type="scientific">Rhipicephalus sanguineus</name>
    <name type="common">Brown dog tick</name>
    <name type="synonym">Ixodes sanguineus</name>
    <dbReference type="NCBI Taxonomy" id="34632"/>
    <lineage>
        <taxon>Eukaryota</taxon>
        <taxon>Metazoa</taxon>
        <taxon>Ecdysozoa</taxon>
        <taxon>Arthropoda</taxon>
        <taxon>Chelicerata</taxon>
        <taxon>Arachnida</taxon>
        <taxon>Acari</taxon>
        <taxon>Parasitiformes</taxon>
        <taxon>Ixodida</taxon>
        <taxon>Ixodoidea</taxon>
        <taxon>Ixodidae</taxon>
        <taxon>Rhipicephalinae</taxon>
        <taxon>Rhipicephalus</taxon>
        <taxon>Rhipicephalus</taxon>
    </lineage>
</organism>
<comment type="caution">
    <text evidence="2">The sequence shown here is derived from an EMBL/GenBank/DDBJ whole genome shotgun (WGS) entry which is preliminary data.</text>
</comment>
<evidence type="ECO:0000313" key="3">
    <source>
        <dbReference type="Proteomes" id="UP000821837"/>
    </source>
</evidence>
<reference evidence="2" key="1">
    <citation type="journal article" date="2020" name="Cell">
        <title>Large-Scale Comparative Analyses of Tick Genomes Elucidate Their Genetic Diversity and Vector Capacities.</title>
        <authorList>
            <consortium name="Tick Genome and Microbiome Consortium (TIGMIC)"/>
            <person name="Jia N."/>
            <person name="Wang J."/>
            <person name="Shi W."/>
            <person name="Du L."/>
            <person name="Sun Y."/>
            <person name="Zhan W."/>
            <person name="Jiang J.F."/>
            <person name="Wang Q."/>
            <person name="Zhang B."/>
            <person name="Ji P."/>
            <person name="Bell-Sakyi L."/>
            <person name="Cui X.M."/>
            <person name="Yuan T.T."/>
            <person name="Jiang B.G."/>
            <person name="Yang W.F."/>
            <person name="Lam T.T."/>
            <person name="Chang Q.C."/>
            <person name="Ding S.J."/>
            <person name="Wang X.J."/>
            <person name="Zhu J.G."/>
            <person name="Ruan X.D."/>
            <person name="Zhao L."/>
            <person name="Wei J.T."/>
            <person name="Ye R.Z."/>
            <person name="Que T.C."/>
            <person name="Du C.H."/>
            <person name="Zhou Y.H."/>
            <person name="Cheng J.X."/>
            <person name="Dai P.F."/>
            <person name="Guo W.B."/>
            <person name="Han X.H."/>
            <person name="Huang E.J."/>
            <person name="Li L.F."/>
            <person name="Wei W."/>
            <person name="Gao Y.C."/>
            <person name="Liu J.Z."/>
            <person name="Shao H.Z."/>
            <person name="Wang X."/>
            <person name="Wang C.C."/>
            <person name="Yang T.C."/>
            <person name="Huo Q.B."/>
            <person name="Li W."/>
            <person name="Chen H.Y."/>
            <person name="Chen S.E."/>
            <person name="Zhou L.G."/>
            <person name="Ni X.B."/>
            <person name="Tian J.H."/>
            <person name="Sheng Y."/>
            <person name="Liu T."/>
            <person name="Pan Y.S."/>
            <person name="Xia L.Y."/>
            <person name="Li J."/>
            <person name="Zhao F."/>
            <person name="Cao W.C."/>
        </authorList>
    </citation>
    <scope>NUCLEOTIDE SEQUENCE</scope>
    <source>
        <strain evidence="2">Rsan-2018</strain>
    </source>
</reference>